<evidence type="ECO:0000313" key="1">
    <source>
        <dbReference type="EMBL" id="EJW94891.1"/>
    </source>
</evidence>
<dbReference type="SUPFAM" id="SSF109755">
    <property type="entry name" value="PhoU-like"/>
    <property type="match status" value="1"/>
</dbReference>
<proteinExistence type="predicted"/>
<dbReference type="Gene3D" id="1.20.58.220">
    <property type="entry name" value="Phosphate transport system protein phou homolog 2, domain 2"/>
    <property type="match status" value="1"/>
</dbReference>
<accession>J9FIZ7</accession>
<dbReference type="AlphaFoldDB" id="J9FIZ7"/>
<comment type="caution">
    <text evidence="1">The sequence shown here is derived from an EMBL/GenBank/DDBJ whole genome shotgun (WGS) entry which is preliminary data.</text>
</comment>
<reference evidence="1" key="1">
    <citation type="journal article" date="2012" name="PLoS ONE">
        <title>Gene sets for utilization of primary and secondary nutrition supplies in the distal gut of endangered iberian lynx.</title>
        <authorList>
            <person name="Alcaide M."/>
            <person name="Messina E."/>
            <person name="Richter M."/>
            <person name="Bargiela R."/>
            <person name="Peplies J."/>
            <person name="Huws S.A."/>
            <person name="Newbold C.J."/>
            <person name="Golyshin P.N."/>
            <person name="Simon M.A."/>
            <person name="Lopez G."/>
            <person name="Yakimov M.M."/>
            <person name="Ferrer M."/>
        </authorList>
    </citation>
    <scope>NUCLEOTIDE SEQUENCE</scope>
</reference>
<name>J9FIZ7_9ZZZZ</name>
<feature type="non-terminal residue" evidence="1">
    <location>
        <position position="62"/>
    </location>
</feature>
<dbReference type="EMBL" id="AMCI01006123">
    <property type="protein sequence ID" value="EJW94891.1"/>
    <property type="molecule type" value="Genomic_DNA"/>
</dbReference>
<protein>
    <submittedName>
        <fullName evidence="1">Uncharacterized protein</fullName>
    </submittedName>
</protein>
<gene>
    <name evidence="1" type="ORF">EVA_17003</name>
</gene>
<sequence>MGQVQILTNTAFYNSDSKVAARVEPLEETIDRMCESLREQHIARLKRGECNVESGIVYLDLL</sequence>
<dbReference type="InterPro" id="IPR038078">
    <property type="entry name" value="PhoU-like_sf"/>
</dbReference>
<organism evidence="1">
    <name type="scientific">gut metagenome</name>
    <dbReference type="NCBI Taxonomy" id="749906"/>
    <lineage>
        <taxon>unclassified sequences</taxon>
        <taxon>metagenomes</taxon>
        <taxon>organismal metagenomes</taxon>
    </lineage>
</organism>